<evidence type="ECO:0000313" key="3">
    <source>
        <dbReference type="Proteomes" id="UP000527355"/>
    </source>
</evidence>
<dbReference type="AlphaFoldDB" id="A0A7J7TTQ1"/>
<name>A0A7J7TTQ1_MYOMY</name>
<comment type="caution">
    <text evidence="2">The sequence shown here is derived from an EMBL/GenBank/DDBJ whole genome shotgun (WGS) entry which is preliminary data.</text>
</comment>
<gene>
    <name evidence="2" type="ORF">mMyoMyo1_008972</name>
</gene>
<accession>A0A7J7TTQ1</accession>
<feature type="compositionally biased region" description="Basic and acidic residues" evidence="1">
    <location>
        <begin position="54"/>
        <end position="74"/>
    </location>
</feature>
<keyword evidence="3" id="KW-1185">Reference proteome</keyword>
<organism evidence="2 3">
    <name type="scientific">Myotis myotis</name>
    <name type="common">Greater mouse-eared bat</name>
    <name type="synonym">Vespertilio myotis</name>
    <dbReference type="NCBI Taxonomy" id="51298"/>
    <lineage>
        <taxon>Eukaryota</taxon>
        <taxon>Metazoa</taxon>
        <taxon>Chordata</taxon>
        <taxon>Craniata</taxon>
        <taxon>Vertebrata</taxon>
        <taxon>Euteleostomi</taxon>
        <taxon>Mammalia</taxon>
        <taxon>Eutheria</taxon>
        <taxon>Laurasiatheria</taxon>
        <taxon>Chiroptera</taxon>
        <taxon>Yangochiroptera</taxon>
        <taxon>Vespertilionidae</taxon>
        <taxon>Myotis</taxon>
    </lineage>
</organism>
<sequence>MTLKKLIYYFSGFAYDEELAKINKAMVEMENNLDEKDIEVVPEQLTEELLDLEEEHRAEEEAGVKETAGEEKKNRPATPRKFTMEGRAEAFGNFNKFLKEFDPQTKRFLLLQRNVHGALSAYKQI</sequence>
<dbReference type="EMBL" id="JABWUV010000015">
    <property type="protein sequence ID" value="KAF6303993.1"/>
    <property type="molecule type" value="Genomic_DNA"/>
</dbReference>
<protein>
    <submittedName>
        <fullName evidence="2">Uncharacterized protein</fullName>
    </submittedName>
</protein>
<feature type="region of interest" description="Disordered" evidence="1">
    <location>
        <begin position="52"/>
        <end position="82"/>
    </location>
</feature>
<evidence type="ECO:0000256" key="1">
    <source>
        <dbReference type="SAM" id="MobiDB-lite"/>
    </source>
</evidence>
<reference evidence="2 3" key="1">
    <citation type="journal article" date="2020" name="Nature">
        <title>Six reference-quality genomes reveal evolution of bat adaptations.</title>
        <authorList>
            <person name="Jebb D."/>
            <person name="Huang Z."/>
            <person name="Pippel M."/>
            <person name="Hughes G.M."/>
            <person name="Lavrichenko K."/>
            <person name="Devanna P."/>
            <person name="Winkler S."/>
            <person name="Jermiin L.S."/>
            <person name="Skirmuntt E.C."/>
            <person name="Katzourakis A."/>
            <person name="Burkitt-Gray L."/>
            <person name="Ray D.A."/>
            <person name="Sullivan K.A.M."/>
            <person name="Roscito J.G."/>
            <person name="Kirilenko B.M."/>
            <person name="Davalos L.M."/>
            <person name="Corthals A.P."/>
            <person name="Power M.L."/>
            <person name="Jones G."/>
            <person name="Ransome R.D."/>
            <person name="Dechmann D.K.N."/>
            <person name="Locatelli A.G."/>
            <person name="Puechmaille S.J."/>
            <person name="Fedrigo O."/>
            <person name="Jarvis E.D."/>
            <person name="Hiller M."/>
            <person name="Vernes S.C."/>
            <person name="Myers E.W."/>
            <person name="Teeling E.C."/>
        </authorList>
    </citation>
    <scope>NUCLEOTIDE SEQUENCE [LARGE SCALE GENOMIC DNA]</scope>
    <source>
        <strain evidence="2">MMyoMyo1</strain>
        <tissue evidence="2">Flight muscle</tissue>
    </source>
</reference>
<proteinExistence type="predicted"/>
<dbReference type="Proteomes" id="UP000527355">
    <property type="component" value="Unassembled WGS sequence"/>
</dbReference>
<evidence type="ECO:0000313" key="2">
    <source>
        <dbReference type="EMBL" id="KAF6303993.1"/>
    </source>
</evidence>